<evidence type="ECO:0000256" key="1">
    <source>
        <dbReference type="ARBA" id="ARBA00005234"/>
    </source>
</evidence>
<dbReference type="AlphaFoldDB" id="A0A7J6GTR5"/>
<accession>A0A7J6GTR5</accession>
<dbReference type="Proteomes" id="UP000525078">
    <property type="component" value="Unassembled WGS sequence"/>
</dbReference>
<organism evidence="5 6">
    <name type="scientific">Cannabis sativa</name>
    <name type="common">Hemp</name>
    <name type="synonym">Marijuana</name>
    <dbReference type="NCBI Taxonomy" id="3483"/>
    <lineage>
        <taxon>Eukaryota</taxon>
        <taxon>Viridiplantae</taxon>
        <taxon>Streptophyta</taxon>
        <taxon>Embryophyta</taxon>
        <taxon>Tracheophyta</taxon>
        <taxon>Spermatophyta</taxon>
        <taxon>Magnoliopsida</taxon>
        <taxon>eudicotyledons</taxon>
        <taxon>Gunneridae</taxon>
        <taxon>Pentapetalae</taxon>
        <taxon>rosids</taxon>
        <taxon>fabids</taxon>
        <taxon>Rosales</taxon>
        <taxon>Cannabaceae</taxon>
        <taxon>Cannabis</taxon>
    </lineage>
</organism>
<dbReference type="PROSITE" id="PS50600">
    <property type="entry name" value="ULP_PROTEASE"/>
    <property type="match status" value="1"/>
</dbReference>
<evidence type="ECO:0000259" key="4">
    <source>
        <dbReference type="PROSITE" id="PS50600"/>
    </source>
</evidence>
<sequence>MEFCEWLTIVMRRRSGNDNPLSLIIGIMDRDWMSADKLSMKYREGVDLFLEFAEKKASNPNFVHCPCMKCGNMERMKIFKIKEHLFRNGKTKAMSNEHWMVILIQTGSQSVAFFDFKNKTIRQDIKRCVQTALERYYLEKRNRRSVAISFTEYRCPEQPDDNQCGYYSMRFIKSFMTENNPTRKLETEFKRNISSSYTNKEINEIRDEWANCDGNADDGLNEVGVGVEEFAFLAPWLGEEPTSIQRVNNPNPILNEKSLS</sequence>
<dbReference type="InterPro" id="IPR003653">
    <property type="entry name" value="Peptidase_C48_C"/>
</dbReference>
<protein>
    <recommendedName>
        <fullName evidence="4">Ubiquitin-like protease family profile domain-containing protein</fullName>
    </recommendedName>
</protein>
<proteinExistence type="inferred from homology"/>
<dbReference type="SUPFAM" id="SSF54001">
    <property type="entry name" value="Cysteine proteinases"/>
    <property type="match status" value="1"/>
</dbReference>
<reference evidence="5 6" key="1">
    <citation type="journal article" date="2020" name="bioRxiv">
        <title>Sequence and annotation of 42 cannabis genomes reveals extensive copy number variation in cannabinoid synthesis and pathogen resistance genes.</title>
        <authorList>
            <person name="Mckernan K.J."/>
            <person name="Helbert Y."/>
            <person name="Kane L.T."/>
            <person name="Ebling H."/>
            <person name="Zhang L."/>
            <person name="Liu B."/>
            <person name="Eaton Z."/>
            <person name="Mclaughlin S."/>
            <person name="Kingan S."/>
            <person name="Baybayan P."/>
            <person name="Concepcion G."/>
            <person name="Jordan M."/>
            <person name="Riva A."/>
            <person name="Barbazuk W."/>
            <person name="Harkins T."/>
        </authorList>
    </citation>
    <scope>NUCLEOTIDE SEQUENCE [LARGE SCALE GENOMIC DNA]</scope>
    <source>
        <strain evidence="6">cv. Jamaican Lion 4</strain>
        <tissue evidence="5">Leaf</tissue>
    </source>
</reference>
<dbReference type="Pfam" id="PF02902">
    <property type="entry name" value="Peptidase_C48"/>
    <property type="match status" value="1"/>
</dbReference>
<dbReference type="Pfam" id="PF13963">
    <property type="entry name" value="Transpos_assoc"/>
    <property type="match status" value="1"/>
</dbReference>
<gene>
    <name evidence="5" type="ORF">F8388_016433</name>
</gene>
<comment type="caution">
    <text evidence="5">The sequence shown here is derived from an EMBL/GenBank/DDBJ whole genome shotgun (WGS) entry which is preliminary data.</text>
</comment>
<evidence type="ECO:0000256" key="3">
    <source>
        <dbReference type="ARBA" id="ARBA00022801"/>
    </source>
</evidence>
<evidence type="ECO:0000313" key="5">
    <source>
        <dbReference type="EMBL" id="KAF4386181.1"/>
    </source>
</evidence>
<name>A0A7J6GTR5_CANSA</name>
<evidence type="ECO:0000313" key="6">
    <source>
        <dbReference type="Proteomes" id="UP000525078"/>
    </source>
</evidence>
<dbReference type="InterPro" id="IPR029480">
    <property type="entry name" value="Transpos_assoc"/>
</dbReference>
<dbReference type="GO" id="GO:0006508">
    <property type="term" value="P:proteolysis"/>
    <property type="evidence" value="ECO:0007669"/>
    <property type="project" value="UniProtKB-KW"/>
</dbReference>
<dbReference type="EMBL" id="JAATIP010000043">
    <property type="protein sequence ID" value="KAF4386181.1"/>
    <property type="molecule type" value="Genomic_DNA"/>
</dbReference>
<feature type="domain" description="Ubiquitin-like protease family profile" evidence="4">
    <location>
        <begin position="1"/>
        <end position="175"/>
    </location>
</feature>
<dbReference type="GO" id="GO:0008234">
    <property type="term" value="F:cysteine-type peptidase activity"/>
    <property type="evidence" value="ECO:0007669"/>
    <property type="project" value="InterPro"/>
</dbReference>
<dbReference type="Gene3D" id="3.40.395.10">
    <property type="entry name" value="Adenoviral Proteinase, Chain A"/>
    <property type="match status" value="1"/>
</dbReference>
<keyword evidence="3" id="KW-0378">Hydrolase</keyword>
<keyword evidence="2" id="KW-0645">Protease</keyword>
<evidence type="ECO:0000256" key="2">
    <source>
        <dbReference type="ARBA" id="ARBA00022670"/>
    </source>
</evidence>
<comment type="similarity">
    <text evidence="1">Belongs to the peptidase C48 family.</text>
</comment>
<dbReference type="InterPro" id="IPR038765">
    <property type="entry name" value="Papain-like_cys_pep_sf"/>
</dbReference>